<dbReference type="NCBIfam" id="TIGR01634">
    <property type="entry name" value="tail_P2_I"/>
    <property type="match status" value="1"/>
</dbReference>
<accession>A0A662Z5U2</accession>
<proteinExistence type="predicted"/>
<dbReference type="AlphaFoldDB" id="A0A662Z5U2"/>
<gene>
    <name evidence="1" type="ORF">SAMN04487865_1001104</name>
</gene>
<dbReference type="Pfam" id="PF09684">
    <property type="entry name" value="Tail_P2_I"/>
    <property type="match status" value="1"/>
</dbReference>
<evidence type="ECO:0000313" key="1">
    <source>
        <dbReference type="EMBL" id="SFJ73975.1"/>
    </source>
</evidence>
<protein>
    <submittedName>
        <fullName evidence="1">Phage tail protein, P2 protein I family</fullName>
    </submittedName>
</protein>
<dbReference type="InterPro" id="IPR006521">
    <property type="entry name" value="Tail_protein_I"/>
</dbReference>
<evidence type="ECO:0000313" key="2">
    <source>
        <dbReference type="Proteomes" id="UP000243374"/>
    </source>
</evidence>
<keyword evidence="2" id="KW-1185">Reference proteome</keyword>
<sequence>MHKSEDKTLLFALLPSSIKEEPVFKHSAEALYAGDNSKDHLNDGLFYYRFDELSSDTLDHLAAQWHAHVWRDSWDIETKRQVLRTLIQTKSHLGTKGAIVDVCESLVGGAASIIEWFETEPQGTPHTFIVKVNQELTGRRVPSEVLADLINGINYAKPVRSQYTLVLVNQPLYSELDLSLVVRMMTYTHFYTNPTLWYEMNSNSCFSGGSRSMAYSHFYS</sequence>
<dbReference type="RefSeq" id="WP_074837937.1">
    <property type="nucleotide sequence ID" value="NZ_CP047056.1"/>
</dbReference>
<reference evidence="1 2" key="1">
    <citation type="submission" date="2016-10" db="EMBL/GenBank/DDBJ databases">
        <authorList>
            <person name="Varghese N."/>
            <person name="Submissions S."/>
        </authorList>
    </citation>
    <scope>NUCLEOTIDE SEQUENCE [LARGE SCALE GENOMIC DNA]</scope>
    <source>
        <strain evidence="1 2">22B</strain>
    </source>
</reference>
<dbReference type="Proteomes" id="UP000243374">
    <property type="component" value="Unassembled WGS sequence"/>
</dbReference>
<dbReference type="EMBL" id="FOSF01000001">
    <property type="protein sequence ID" value="SFJ73975.1"/>
    <property type="molecule type" value="Genomic_DNA"/>
</dbReference>
<name>A0A662Z5U2_9GAMM</name>
<organism evidence="1 2">
    <name type="scientific">Succinivibrio dextrinosolvens</name>
    <dbReference type="NCBI Taxonomy" id="83771"/>
    <lineage>
        <taxon>Bacteria</taxon>
        <taxon>Pseudomonadati</taxon>
        <taxon>Pseudomonadota</taxon>
        <taxon>Gammaproteobacteria</taxon>
        <taxon>Aeromonadales</taxon>
        <taxon>Succinivibrionaceae</taxon>
        <taxon>Succinivibrio</taxon>
    </lineage>
</organism>